<keyword evidence="9 11" id="KW-0482">Metalloprotease</keyword>
<dbReference type="GO" id="GO:0046872">
    <property type="term" value="F:metal ion binding"/>
    <property type="evidence" value="ECO:0007669"/>
    <property type="project" value="UniProtKB-KW"/>
</dbReference>
<evidence type="ECO:0000313" key="14">
    <source>
        <dbReference type="Proteomes" id="UP000198284"/>
    </source>
</evidence>
<keyword evidence="4 13" id="KW-0645">Protease</keyword>
<evidence type="ECO:0000256" key="3">
    <source>
        <dbReference type="ARBA" id="ARBA00007931"/>
    </source>
</evidence>
<keyword evidence="6 11" id="KW-0378">Hydrolase</keyword>
<dbReference type="EMBL" id="FZOT01000006">
    <property type="protein sequence ID" value="SNS77027.1"/>
    <property type="molecule type" value="Genomic_DNA"/>
</dbReference>
<comment type="similarity">
    <text evidence="3 11">Belongs to the peptidase M50B family.</text>
</comment>
<evidence type="ECO:0000256" key="11">
    <source>
        <dbReference type="RuleBase" id="RU362031"/>
    </source>
</evidence>
<protein>
    <recommendedName>
        <fullName evidence="11">Zinc metalloprotease</fullName>
        <ecNumber evidence="11">3.4.24.-</ecNumber>
    </recommendedName>
</protein>
<dbReference type="InterPro" id="IPR036034">
    <property type="entry name" value="PDZ_sf"/>
</dbReference>
<dbReference type="PANTHER" id="PTHR42837:SF2">
    <property type="entry name" value="MEMBRANE METALLOPROTEASE ARASP2, CHLOROPLASTIC-RELATED"/>
    <property type="match status" value="1"/>
</dbReference>
<organism evidence="13 14">
    <name type="scientific">Noviherbaspirillum humi</name>
    <dbReference type="NCBI Taxonomy" id="1688639"/>
    <lineage>
        <taxon>Bacteria</taxon>
        <taxon>Pseudomonadati</taxon>
        <taxon>Pseudomonadota</taxon>
        <taxon>Betaproteobacteria</taxon>
        <taxon>Burkholderiales</taxon>
        <taxon>Oxalobacteraceae</taxon>
        <taxon>Noviherbaspirillum</taxon>
    </lineage>
</organism>
<evidence type="ECO:0000256" key="5">
    <source>
        <dbReference type="ARBA" id="ARBA00022692"/>
    </source>
</evidence>
<dbReference type="CDD" id="cd23081">
    <property type="entry name" value="cpPDZ_EcRseP-like"/>
    <property type="match status" value="1"/>
</dbReference>
<dbReference type="OrthoDB" id="9782003at2"/>
<dbReference type="RefSeq" id="WP_089399489.1">
    <property type="nucleotide sequence ID" value="NZ_FZOT01000006.1"/>
</dbReference>
<evidence type="ECO:0000256" key="4">
    <source>
        <dbReference type="ARBA" id="ARBA00022670"/>
    </source>
</evidence>
<dbReference type="PROSITE" id="PS50106">
    <property type="entry name" value="PDZ"/>
    <property type="match status" value="1"/>
</dbReference>
<dbReference type="SUPFAM" id="SSF50156">
    <property type="entry name" value="PDZ domain-like"/>
    <property type="match status" value="2"/>
</dbReference>
<dbReference type="CDD" id="cd06163">
    <property type="entry name" value="S2P-M50_PDZ_RseP-like"/>
    <property type="match status" value="1"/>
</dbReference>
<evidence type="ECO:0000256" key="8">
    <source>
        <dbReference type="ARBA" id="ARBA00022989"/>
    </source>
</evidence>
<keyword evidence="10 11" id="KW-0472">Membrane</keyword>
<name>A0A239H6K9_9BURK</name>
<dbReference type="InterPro" id="IPR001478">
    <property type="entry name" value="PDZ"/>
</dbReference>
<dbReference type="InterPro" id="IPR041489">
    <property type="entry name" value="PDZ_6"/>
</dbReference>
<dbReference type="Gene3D" id="2.30.42.10">
    <property type="match status" value="2"/>
</dbReference>
<dbReference type="GO" id="GO:0016020">
    <property type="term" value="C:membrane"/>
    <property type="evidence" value="ECO:0007669"/>
    <property type="project" value="UniProtKB-SubCell"/>
</dbReference>
<keyword evidence="11" id="KW-0479">Metal-binding</keyword>
<accession>A0A239H6K9</accession>
<proteinExistence type="inferred from homology"/>
<keyword evidence="5 11" id="KW-0812">Transmembrane</keyword>
<dbReference type="Pfam" id="PF17820">
    <property type="entry name" value="PDZ_6"/>
    <property type="match status" value="1"/>
</dbReference>
<dbReference type="Proteomes" id="UP000198284">
    <property type="component" value="Unassembled WGS sequence"/>
</dbReference>
<evidence type="ECO:0000256" key="9">
    <source>
        <dbReference type="ARBA" id="ARBA00023049"/>
    </source>
</evidence>
<evidence type="ECO:0000256" key="6">
    <source>
        <dbReference type="ARBA" id="ARBA00022801"/>
    </source>
</evidence>
<dbReference type="InterPro" id="IPR004387">
    <property type="entry name" value="Pept_M50_Zn"/>
</dbReference>
<feature type="transmembrane region" description="Helical" evidence="11">
    <location>
        <begin position="381"/>
        <end position="412"/>
    </location>
</feature>
<keyword evidence="7 11" id="KW-0862">Zinc</keyword>
<keyword evidence="8 11" id="KW-1133">Transmembrane helix</keyword>
<reference evidence="13 14" key="1">
    <citation type="submission" date="2017-06" db="EMBL/GenBank/DDBJ databases">
        <authorList>
            <person name="Kim H.J."/>
            <person name="Triplett B.A."/>
        </authorList>
    </citation>
    <scope>NUCLEOTIDE SEQUENCE [LARGE SCALE GENOMIC DNA]</scope>
    <source>
        <strain evidence="13 14">U15</strain>
    </source>
</reference>
<dbReference type="Pfam" id="PF02163">
    <property type="entry name" value="Peptidase_M50"/>
    <property type="match status" value="1"/>
</dbReference>
<comment type="cofactor">
    <cofactor evidence="1 11">
        <name>Zn(2+)</name>
        <dbReference type="ChEBI" id="CHEBI:29105"/>
    </cofactor>
</comment>
<dbReference type="GO" id="GO:0004222">
    <property type="term" value="F:metalloendopeptidase activity"/>
    <property type="evidence" value="ECO:0007669"/>
    <property type="project" value="InterPro"/>
</dbReference>
<gene>
    <name evidence="13" type="ORF">SAMN06265795_106117</name>
</gene>
<evidence type="ECO:0000259" key="12">
    <source>
        <dbReference type="PROSITE" id="PS50106"/>
    </source>
</evidence>
<feature type="transmembrane region" description="Helical" evidence="11">
    <location>
        <begin position="7"/>
        <end position="28"/>
    </location>
</feature>
<dbReference type="SMART" id="SM00228">
    <property type="entry name" value="PDZ"/>
    <property type="match status" value="2"/>
</dbReference>
<dbReference type="PANTHER" id="PTHR42837">
    <property type="entry name" value="REGULATOR OF SIGMA-E PROTEASE RSEP"/>
    <property type="match status" value="1"/>
</dbReference>
<evidence type="ECO:0000313" key="13">
    <source>
        <dbReference type="EMBL" id="SNS77027.1"/>
    </source>
</evidence>
<evidence type="ECO:0000256" key="7">
    <source>
        <dbReference type="ARBA" id="ARBA00022833"/>
    </source>
</evidence>
<dbReference type="GO" id="GO:0006508">
    <property type="term" value="P:proteolysis"/>
    <property type="evidence" value="ECO:0007669"/>
    <property type="project" value="UniProtKB-KW"/>
</dbReference>
<dbReference type="EC" id="3.4.24.-" evidence="11"/>
<evidence type="ECO:0000256" key="10">
    <source>
        <dbReference type="ARBA" id="ARBA00023136"/>
    </source>
</evidence>
<evidence type="ECO:0000256" key="1">
    <source>
        <dbReference type="ARBA" id="ARBA00001947"/>
    </source>
</evidence>
<dbReference type="NCBIfam" id="TIGR00054">
    <property type="entry name" value="RIP metalloprotease RseP"/>
    <property type="match status" value="1"/>
</dbReference>
<dbReference type="AlphaFoldDB" id="A0A239H6K9"/>
<evidence type="ECO:0000256" key="2">
    <source>
        <dbReference type="ARBA" id="ARBA00004141"/>
    </source>
</evidence>
<keyword evidence="14" id="KW-1185">Reference proteome</keyword>
<sequence length="454" mass="49479">MMLIQTLIAFAVCLGVLIIVHELGHYWVARWCGVKVLRFSVGMGKIVFSRRLGPDQTEWAISALPFGGYVKMLDAREQDVRSIPPQDLAREFTRQSVWKRIAIVAAGPLANFILAIAVFAGLYMHGIPEPAARLRAVPEKSAAHAAGLRGGDLIAAVNGEAIQGWTDLRWKILQLAVDHAPARLEVERRVDDRREPVHEQLVLSLSSLSASELEGEFLQKLGLDLARPQAVIGKVLPDGAAARAGLQEGDRVLEVDRKPMMDGLAFVELVRSSPGKTMEVVVERQGREVPLSLMPEAVLKSERVFGRIKAEVPLAPEMINVSQAPLAALGKAVQRTWDTSVLSLRMLGKMLIGEVSWKNITGPITIADYAGQTARIGMVSYLTFIAFISISLGVMNLLPIPVLDGGLLLYYALEVLTGRAIPERVGEIAQRAGVGILMMLMAVAVFNDILRLVS</sequence>
<comment type="subcellular location">
    <subcellularLocation>
        <location evidence="2">Membrane</location>
        <topology evidence="2">Multi-pass membrane protein</topology>
    </subcellularLocation>
</comment>
<feature type="transmembrane region" description="Helical" evidence="11">
    <location>
        <begin position="432"/>
        <end position="450"/>
    </location>
</feature>
<feature type="domain" description="PDZ" evidence="12">
    <location>
        <begin position="202"/>
        <end position="285"/>
    </location>
</feature>
<dbReference type="InterPro" id="IPR008915">
    <property type="entry name" value="Peptidase_M50"/>
</dbReference>
<feature type="transmembrane region" description="Helical" evidence="11">
    <location>
        <begin position="101"/>
        <end position="124"/>
    </location>
</feature>